<dbReference type="NCBIfam" id="TIGR00630">
    <property type="entry name" value="uvra"/>
    <property type="match status" value="1"/>
</dbReference>
<dbReference type="AlphaFoldDB" id="A0AAE5CBZ7"/>
<dbReference type="GO" id="GO:0004518">
    <property type="term" value="F:nuclease activity"/>
    <property type="evidence" value="ECO:0007669"/>
    <property type="project" value="UniProtKB-KW"/>
</dbReference>
<evidence type="ECO:0000256" key="5">
    <source>
        <dbReference type="ARBA" id="ARBA00022741"/>
    </source>
</evidence>
<evidence type="ECO:0000256" key="13">
    <source>
        <dbReference type="ARBA" id="ARBA00023204"/>
    </source>
</evidence>
<dbReference type="InterPro" id="IPR027417">
    <property type="entry name" value="P-loop_NTPase"/>
</dbReference>
<keyword evidence="13" id="KW-0234">DNA repair</keyword>
<dbReference type="InterPro" id="IPR041552">
    <property type="entry name" value="UvrA_DNA-bd"/>
</dbReference>
<comment type="similarity">
    <text evidence="14">Belongs to the ABC transporter superfamily. UvrA family.</text>
</comment>
<dbReference type="Pfam" id="PF17755">
    <property type="entry name" value="UvrA_DNA-bind"/>
    <property type="match status" value="1"/>
</dbReference>
<keyword evidence="9" id="KW-0862">Zinc</keyword>
<keyword evidence="3" id="KW-0479">Metal-binding</keyword>
<dbReference type="PROSITE" id="PS00211">
    <property type="entry name" value="ABC_TRANSPORTER_1"/>
    <property type="match status" value="2"/>
</dbReference>
<keyword evidence="7" id="KW-0228">DNA excision</keyword>
<organism evidence="18 19">
    <name type="scientific">Candidatus Kutchimonas denitrificans</name>
    <dbReference type="NCBI Taxonomy" id="3056748"/>
    <lineage>
        <taxon>Bacteria</taxon>
        <taxon>Pseudomonadati</taxon>
        <taxon>Gemmatimonadota</taxon>
        <taxon>Gemmatimonadia</taxon>
        <taxon>Candidatus Palauibacterales</taxon>
        <taxon>Candidatus Palauibacteraceae</taxon>
        <taxon>Candidatus Kutchimonas</taxon>
    </lineage>
</organism>
<dbReference type="InterPro" id="IPR041102">
    <property type="entry name" value="UvrA_inter"/>
</dbReference>
<dbReference type="GO" id="GO:0003677">
    <property type="term" value="F:DNA binding"/>
    <property type="evidence" value="ECO:0007669"/>
    <property type="project" value="UniProtKB-KW"/>
</dbReference>
<evidence type="ECO:0000256" key="6">
    <source>
        <dbReference type="ARBA" id="ARBA00022763"/>
    </source>
</evidence>
<name>A0AAE5CBZ7_9BACT</name>
<dbReference type="Gene3D" id="3.30.1490.20">
    <property type="entry name" value="ATP-grasp fold, A domain"/>
    <property type="match status" value="1"/>
</dbReference>
<keyword evidence="10" id="KW-0067">ATP-binding</keyword>
<dbReference type="InterPro" id="IPR003593">
    <property type="entry name" value="AAA+_ATPase"/>
</dbReference>
<dbReference type="SUPFAM" id="SSF52540">
    <property type="entry name" value="P-loop containing nucleoside triphosphate hydrolases"/>
    <property type="match status" value="2"/>
</dbReference>
<evidence type="ECO:0000256" key="14">
    <source>
        <dbReference type="ARBA" id="ARBA00038000"/>
    </source>
</evidence>
<dbReference type="InterPro" id="IPR017871">
    <property type="entry name" value="ABC_transporter-like_CS"/>
</dbReference>
<dbReference type="GO" id="GO:0009380">
    <property type="term" value="C:excinuclease repair complex"/>
    <property type="evidence" value="ECO:0007669"/>
    <property type="project" value="InterPro"/>
</dbReference>
<keyword evidence="5" id="KW-0547">Nucleotide-binding</keyword>
<evidence type="ECO:0000256" key="10">
    <source>
        <dbReference type="ARBA" id="ARBA00022840"/>
    </source>
</evidence>
<proteinExistence type="inferred from homology"/>
<reference evidence="18 19" key="1">
    <citation type="submission" date="2020-01" db="EMBL/GenBank/DDBJ databases">
        <title>Genomes assembled from Gulf of Kutch pelagic sediment metagenomes.</title>
        <authorList>
            <person name="Chandrashekar M."/>
            <person name="Mahajan M.S."/>
            <person name="Dave K.J."/>
            <person name="Vatsa P."/>
            <person name="Nathani N.M."/>
        </authorList>
    </citation>
    <scope>NUCLEOTIDE SEQUENCE [LARGE SCALE GENOMIC DNA]</scope>
    <source>
        <strain evidence="18">KS3-K002</strain>
    </source>
</reference>
<dbReference type="SMART" id="SM00382">
    <property type="entry name" value="AAA"/>
    <property type="match status" value="2"/>
</dbReference>
<dbReference type="GO" id="GO:0016887">
    <property type="term" value="F:ATP hydrolysis activity"/>
    <property type="evidence" value="ECO:0007669"/>
    <property type="project" value="InterPro"/>
</dbReference>
<dbReference type="PANTHER" id="PTHR43152:SF3">
    <property type="entry name" value="UVRABC SYSTEM PROTEIN A"/>
    <property type="match status" value="1"/>
</dbReference>
<evidence type="ECO:0000256" key="15">
    <source>
        <dbReference type="ARBA" id="ARBA00039316"/>
    </source>
</evidence>
<gene>
    <name evidence="18" type="primary">uvrA</name>
    <name evidence="18" type="ORF">GWO12_15500</name>
</gene>
<dbReference type="Gene3D" id="1.20.1580.10">
    <property type="entry name" value="ABC transporter ATPase like domain"/>
    <property type="match status" value="2"/>
</dbReference>
<dbReference type="Gene3D" id="3.40.50.300">
    <property type="entry name" value="P-loop containing nucleotide triphosphate hydrolases"/>
    <property type="match status" value="2"/>
</dbReference>
<dbReference type="GO" id="GO:0008270">
    <property type="term" value="F:zinc ion binding"/>
    <property type="evidence" value="ECO:0007669"/>
    <property type="project" value="UniProtKB-KW"/>
</dbReference>
<keyword evidence="6" id="KW-0227">DNA damage</keyword>
<dbReference type="Proteomes" id="UP000702544">
    <property type="component" value="Unassembled WGS sequence"/>
</dbReference>
<evidence type="ECO:0000256" key="4">
    <source>
        <dbReference type="ARBA" id="ARBA00022737"/>
    </source>
</evidence>
<evidence type="ECO:0000313" key="18">
    <source>
        <dbReference type="EMBL" id="NIR76487.1"/>
    </source>
</evidence>
<feature type="non-terminal residue" evidence="18">
    <location>
        <position position="1"/>
    </location>
</feature>
<keyword evidence="11" id="KW-0267">Excision nuclease</keyword>
<dbReference type="GO" id="GO:0005524">
    <property type="term" value="F:ATP binding"/>
    <property type="evidence" value="ECO:0007669"/>
    <property type="project" value="UniProtKB-KW"/>
</dbReference>
<evidence type="ECO:0000313" key="19">
    <source>
        <dbReference type="Proteomes" id="UP000702544"/>
    </source>
</evidence>
<dbReference type="Gene3D" id="1.10.8.280">
    <property type="entry name" value="ABC transporter ATPase domain-like"/>
    <property type="match status" value="1"/>
</dbReference>
<dbReference type="GO" id="GO:0005737">
    <property type="term" value="C:cytoplasm"/>
    <property type="evidence" value="ECO:0007669"/>
    <property type="project" value="UniProtKB-SubCell"/>
</dbReference>
<evidence type="ECO:0000256" key="7">
    <source>
        <dbReference type="ARBA" id="ARBA00022769"/>
    </source>
</evidence>
<dbReference type="InterPro" id="IPR004602">
    <property type="entry name" value="UvrA"/>
</dbReference>
<evidence type="ECO:0000256" key="11">
    <source>
        <dbReference type="ARBA" id="ARBA00022881"/>
    </source>
</evidence>
<evidence type="ECO:0000256" key="16">
    <source>
        <dbReference type="ARBA" id="ARBA00042156"/>
    </source>
</evidence>
<evidence type="ECO:0000256" key="1">
    <source>
        <dbReference type="ARBA" id="ARBA00004496"/>
    </source>
</evidence>
<evidence type="ECO:0000256" key="2">
    <source>
        <dbReference type="ARBA" id="ARBA00022490"/>
    </source>
</evidence>
<dbReference type="PANTHER" id="PTHR43152">
    <property type="entry name" value="UVRABC SYSTEM PROTEIN A"/>
    <property type="match status" value="1"/>
</dbReference>
<dbReference type="Pfam" id="PF17760">
    <property type="entry name" value="UvrA_inter"/>
    <property type="match status" value="1"/>
</dbReference>
<evidence type="ECO:0000256" key="9">
    <source>
        <dbReference type="ARBA" id="ARBA00022833"/>
    </source>
</evidence>
<comment type="subcellular location">
    <subcellularLocation>
        <location evidence="1">Cytoplasm</location>
    </subcellularLocation>
</comment>
<dbReference type="EMBL" id="JAACAK010000130">
    <property type="protein sequence ID" value="NIR76487.1"/>
    <property type="molecule type" value="Genomic_DNA"/>
</dbReference>
<keyword evidence="8" id="KW-0863">Zinc-finger</keyword>
<evidence type="ECO:0000259" key="17">
    <source>
        <dbReference type="PROSITE" id="PS50893"/>
    </source>
</evidence>
<dbReference type="InterPro" id="IPR013815">
    <property type="entry name" value="ATP_grasp_subdomain_1"/>
</dbReference>
<keyword evidence="12" id="KW-0238">DNA-binding</keyword>
<evidence type="ECO:0000256" key="3">
    <source>
        <dbReference type="ARBA" id="ARBA00022723"/>
    </source>
</evidence>
<comment type="caution">
    <text evidence="18">The sequence shown here is derived from an EMBL/GenBank/DDBJ whole genome shotgun (WGS) entry which is preliminary data.</text>
</comment>
<keyword evidence="2" id="KW-0963">Cytoplasm</keyword>
<sequence>RIRGARQHNLKGIDVDIPHRTLTVVTGPSGSGKSSLVFDTAFAEAQRRYVESLSTYAKQFIERMTRPAVDSVDGVSPAVAIQQKNPTKTSRSTVGTATEIHDYLRLLWARIGRTICPECGRHIRPDSVQTAVDRVRELPQGSRIQVAFPLPLSPEVSNDLVAENLRALGFIRVLADGWEIHLGESEQVTAAPRFAGAGELLVVVDRLKVGDASRSRLADSLGTAFAEGEGEAIVLVANGRDASERLAFTERFRCPVDGHTFPEPTPTLFSFNSPMGACPTCNGFGATLEFDLDLIVPDPERTLEDGAVDPWTKPRYEDRRYFLRDLAKKHRVSMRKPWKDLPEKFRRVVLYGSEEFEGVFEQLERLKRTKRYKQYIRVFVRRYQTQQTCPDCRGARLRPGALNVKVDGQTIAEVCGLPVEKLRRWVHDLELTDHEAQVAETILRELRSRVTFLDDVGLGYLTLDRQARTLSGGEAQRINLANSLGSALVDVTYILDEPSIGLHPRDTERLYRLLERLRDLGNTVLVVEHDPDAIRRADHVIELGPGSGESGGDLVYEGDYDGLLASESLTGDYMAGRRSIPSPADRRPVDGTRLKLEGARLHNLEGIDIEIPLGALTLVTGVSGSGKSTLVHDVLYRALERKIEGATSAKQHLGEQVGSYRAVRGAGALSGVVLIDQSPIGRTPRSNPVTYLKAWGEIRRIFADRPEAKRQGLAPSHFSFNVGGGRCEECQGAGQIEVEMLFLADVYVTCDACHGRRFKPEILDVRYRGRNVHDILSMTVDEAIKFFIKEARLGEQLWQLQRVGLGYLRLGQSATTLSGGEAQRLKLARELAAATRRRGHRLYLLDEPTTGLHLHDVRVLIDVLEQLIDVGHTVLVIEHNLEVIKQADWIIDLGPGAGVHGGAVVAMGRPEEIVDAEVSETGRFLGALLEAGGRG</sequence>
<feature type="domain" description="ABC transporter" evidence="17">
    <location>
        <begin position="586"/>
        <end position="920"/>
    </location>
</feature>
<evidence type="ECO:0000256" key="8">
    <source>
        <dbReference type="ARBA" id="ARBA00022771"/>
    </source>
</evidence>
<dbReference type="GO" id="GO:0006289">
    <property type="term" value="P:nucleotide-excision repair"/>
    <property type="evidence" value="ECO:0007669"/>
    <property type="project" value="InterPro"/>
</dbReference>
<feature type="domain" description="ABC transporter" evidence="17">
    <location>
        <begin position="201"/>
        <end position="570"/>
    </location>
</feature>
<keyword evidence="4" id="KW-0677">Repeat</keyword>
<accession>A0AAE5CBZ7</accession>
<dbReference type="PROSITE" id="PS50893">
    <property type="entry name" value="ABC_TRANSPORTER_2"/>
    <property type="match status" value="2"/>
</dbReference>
<dbReference type="InterPro" id="IPR003439">
    <property type="entry name" value="ABC_transporter-like_ATP-bd"/>
</dbReference>
<evidence type="ECO:0000256" key="12">
    <source>
        <dbReference type="ARBA" id="ARBA00023125"/>
    </source>
</evidence>
<protein>
    <recommendedName>
        <fullName evidence="15">UvrABC system protein A</fullName>
    </recommendedName>
    <alternativeName>
        <fullName evidence="16">Excinuclease ABC subunit A</fullName>
    </alternativeName>
</protein>